<dbReference type="HOGENOM" id="CLU_106827_0_0_1"/>
<dbReference type="GO" id="GO:0005524">
    <property type="term" value="F:ATP binding"/>
    <property type="evidence" value="ECO:0007669"/>
    <property type="project" value="InterPro"/>
</dbReference>
<dbReference type="InParanoid" id="A0A0C3FLN1"/>
<keyword evidence="3" id="KW-1185">Reference proteome</keyword>
<protein>
    <recommendedName>
        <fullName evidence="1">Protein kinase domain-containing protein</fullName>
    </recommendedName>
</protein>
<reference evidence="2 3" key="1">
    <citation type="submission" date="2014-04" db="EMBL/GenBank/DDBJ databases">
        <authorList>
            <consortium name="DOE Joint Genome Institute"/>
            <person name="Kuo A."/>
            <person name="Tarkka M."/>
            <person name="Buscot F."/>
            <person name="Kohler A."/>
            <person name="Nagy L.G."/>
            <person name="Floudas D."/>
            <person name="Copeland A."/>
            <person name="Barry K.W."/>
            <person name="Cichocki N."/>
            <person name="Veneault-Fourrey C."/>
            <person name="LaButti K."/>
            <person name="Lindquist E.A."/>
            <person name="Lipzen A."/>
            <person name="Lundell T."/>
            <person name="Morin E."/>
            <person name="Murat C."/>
            <person name="Sun H."/>
            <person name="Tunlid A."/>
            <person name="Henrissat B."/>
            <person name="Grigoriev I.V."/>
            <person name="Hibbett D.S."/>
            <person name="Martin F."/>
            <person name="Nordberg H.P."/>
            <person name="Cantor M.N."/>
            <person name="Hua S.X."/>
        </authorList>
    </citation>
    <scope>NUCLEOTIDE SEQUENCE [LARGE SCALE GENOMIC DNA]</scope>
    <source>
        <strain evidence="2 3">F 1598</strain>
    </source>
</reference>
<gene>
    <name evidence="2" type="ORF">PILCRDRAFT_9611</name>
</gene>
<accession>A0A0C3FLN1</accession>
<reference evidence="3" key="2">
    <citation type="submission" date="2015-01" db="EMBL/GenBank/DDBJ databases">
        <title>Evolutionary Origins and Diversification of the Mycorrhizal Mutualists.</title>
        <authorList>
            <consortium name="DOE Joint Genome Institute"/>
            <consortium name="Mycorrhizal Genomics Consortium"/>
            <person name="Kohler A."/>
            <person name="Kuo A."/>
            <person name="Nagy L.G."/>
            <person name="Floudas D."/>
            <person name="Copeland A."/>
            <person name="Barry K.W."/>
            <person name="Cichocki N."/>
            <person name="Veneault-Fourrey C."/>
            <person name="LaButti K."/>
            <person name="Lindquist E.A."/>
            <person name="Lipzen A."/>
            <person name="Lundell T."/>
            <person name="Morin E."/>
            <person name="Murat C."/>
            <person name="Riley R."/>
            <person name="Ohm R."/>
            <person name="Sun H."/>
            <person name="Tunlid A."/>
            <person name="Henrissat B."/>
            <person name="Grigoriev I.V."/>
            <person name="Hibbett D.S."/>
            <person name="Martin F."/>
        </authorList>
    </citation>
    <scope>NUCLEOTIDE SEQUENCE [LARGE SCALE GENOMIC DNA]</scope>
    <source>
        <strain evidence="3">F 1598</strain>
    </source>
</reference>
<evidence type="ECO:0000313" key="2">
    <source>
        <dbReference type="EMBL" id="KIM80431.1"/>
    </source>
</evidence>
<evidence type="ECO:0000259" key="1">
    <source>
        <dbReference type="PROSITE" id="PS50011"/>
    </source>
</evidence>
<dbReference type="InterPro" id="IPR000719">
    <property type="entry name" value="Prot_kinase_dom"/>
</dbReference>
<dbReference type="Proteomes" id="UP000054166">
    <property type="component" value="Unassembled WGS sequence"/>
</dbReference>
<organism evidence="2 3">
    <name type="scientific">Piloderma croceum (strain F 1598)</name>
    <dbReference type="NCBI Taxonomy" id="765440"/>
    <lineage>
        <taxon>Eukaryota</taxon>
        <taxon>Fungi</taxon>
        <taxon>Dikarya</taxon>
        <taxon>Basidiomycota</taxon>
        <taxon>Agaricomycotina</taxon>
        <taxon>Agaricomycetes</taxon>
        <taxon>Agaricomycetidae</taxon>
        <taxon>Atheliales</taxon>
        <taxon>Atheliaceae</taxon>
        <taxon>Piloderma</taxon>
    </lineage>
</organism>
<evidence type="ECO:0000313" key="3">
    <source>
        <dbReference type="Proteomes" id="UP000054166"/>
    </source>
</evidence>
<sequence length="209" mass="24275">MTFGIFPYMAARFTHPWYYIVEEVFDAVLQAPLQGFEFLHRHLVAHRDVGADNILINFSEGWLRPLVEHGERPNPFRGQPTSFPTRVTSLPILRNGFDHPDDYGRDIAPEMLLDKPHRPFKSDIFQLGKLFFDYFHNPTRLDHPQRWRASSPFMNIFTRAQLKGPVSMHDLNPMTTSQMVKRTNEVNARQVVKEKKRLDAELAKASVSS</sequence>
<dbReference type="STRING" id="765440.A0A0C3FLN1"/>
<dbReference type="AlphaFoldDB" id="A0A0C3FLN1"/>
<dbReference type="EMBL" id="KN833004">
    <property type="protein sequence ID" value="KIM80431.1"/>
    <property type="molecule type" value="Genomic_DNA"/>
</dbReference>
<proteinExistence type="predicted"/>
<dbReference type="SUPFAM" id="SSF56112">
    <property type="entry name" value="Protein kinase-like (PK-like)"/>
    <property type="match status" value="1"/>
</dbReference>
<name>A0A0C3FLN1_PILCF</name>
<feature type="domain" description="Protein kinase" evidence="1">
    <location>
        <begin position="1"/>
        <end position="209"/>
    </location>
</feature>
<dbReference type="PROSITE" id="PS50011">
    <property type="entry name" value="PROTEIN_KINASE_DOM"/>
    <property type="match status" value="1"/>
</dbReference>
<dbReference type="InterPro" id="IPR011009">
    <property type="entry name" value="Kinase-like_dom_sf"/>
</dbReference>
<dbReference type="OrthoDB" id="2985259at2759"/>
<dbReference type="GO" id="GO:0004672">
    <property type="term" value="F:protein kinase activity"/>
    <property type="evidence" value="ECO:0007669"/>
    <property type="project" value="InterPro"/>
</dbReference>
<dbReference type="Gene3D" id="1.10.510.10">
    <property type="entry name" value="Transferase(Phosphotransferase) domain 1"/>
    <property type="match status" value="1"/>
</dbReference>